<feature type="domain" description="DUF5808" evidence="1">
    <location>
        <begin position="31"/>
        <end position="51"/>
    </location>
</feature>
<gene>
    <name evidence="2" type="ORF">COU81_00070</name>
</gene>
<organism evidence="2 3">
    <name type="scientific">Candidatus Portnoybacteria bacterium CG10_big_fil_rev_8_21_14_0_10_36_7</name>
    <dbReference type="NCBI Taxonomy" id="1974812"/>
    <lineage>
        <taxon>Bacteria</taxon>
        <taxon>Candidatus Portnoyibacteriota</taxon>
    </lineage>
</organism>
<comment type="caution">
    <text evidence="2">The sequence shown here is derived from an EMBL/GenBank/DDBJ whole genome shotgun (WGS) entry which is preliminary data.</text>
</comment>
<name>A0A2M8KF57_9BACT</name>
<proteinExistence type="predicted"/>
<dbReference type="EMBL" id="PFDW01000003">
    <property type="protein sequence ID" value="PJE58558.1"/>
    <property type="molecule type" value="Genomic_DNA"/>
</dbReference>
<reference evidence="3" key="1">
    <citation type="submission" date="2017-09" db="EMBL/GenBank/DDBJ databases">
        <title>Depth-based differentiation of microbial function through sediment-hosted aquifers and enrichment of novel symbionts in the deep terrestrial subsurface.</title>
        <authorList>
            <person name="Probst A.J."/>
            <person name="Ladd B."/>
            <person name="Jarett J.K."/>
            <person name="Geller-Mcgrath D.E."/>
            <person name="Sieber C.M.K."/>
            <person name="Emerson J.B."/>
            <person name="Anantharaman K."/>
            <person name="Thomas B.C."/>
            <person name="Malmstrom R."/>
            <person name="Stieglmeier M."/>
            <person name="Klingl A."/>
            <person name="Woyke T."/>
            <person name="Ryan C.M."/>
            <person name="Banfield J.F."/>
        </authorList>
    </citation>
    <scope>NUCLEOTIDE SEQUENCE [LARGE SCALE GENOMIC DNA]</scope>
</reference>
<evidence type="ECO:0000259" key="1">
    <source>
        <dbReference type="Pfam" id="PF19124"/>
    </source>
</evidence>
<sequence length="62" mass="7513">MKTSKVGTFLKIPYDLRWPTWAVIKERSWNPNDKRIFTSHIFGWGWSINLYELFKRIGLIKK</sequence>
<dbReference type="Pfam" id="PF19124">
    <property type="entry name" value="DUF5808"/>
    <property type="match status" value="1"/>
</dbReference>
<dbReference type="Proteomes" id="UP000231450">
    <property type="component" value="Unassembled WGS sequence"/>
</dbReference>
<dbReference type="InterPro" id="IPR043831">
    <property type="entry name" value="DUF5808"/>
</dbReference>
<protein>
    <recommendedName>
        <fullName evidence="1">DUF5808 domain-containing protein</fullName>
    </recommendedName>
</protein>
<evidence type="ECO:0000313" key="3">
    <source>
        <dbReference type="Proteomes" id="UP000231450"/>
    </source>
</evidence>
<evidence type="ECO:0000313" key="2">
    <source>
        <dbReference type="EMBL" id="PJE58558.1"/>
    </source>
</evidence>
<accession>A0A2M8KF57</accession>
<dbReference type="AlphaFoldDB" id="A0A2M8KF57"/>